<protein>
    <submittedName>
        <fullName evidence="3">Putative hydrolase</fullName>
    </submittedName>
</protein>
<organism evidence="3">
    <name type="scientific">uncultured Desulfobacterium sp</name>
    <dbReference type="NCBI Taxonomy" id="201089"/>
    <lineage>
        <taxon>Bacteria</taxon>
        <taxon>Pseudomonadati</taxon>
        <taxon>Thermodesulfobacteriota</taxon>
        <taxon>Desulfobacteria</taxon>
        <taxon>Desulfobacterales</taxon>
        <taxon>Desulfobacteriaceae</taxon>
        <taxon>Desulfobacterium</taxon>
        <taxon>environmental samples</taxon>
    </lineage>
</organism>
<feature type="domain" description="AB hydrolase-1" evidence="2">
    <location>
        <begin position="77"/>
        <end position="302"/>
    </location>
</feature>
<name>A0A445MYZ9_9BACT</name>
<dbReference type="GO" id="GO:0016020">
    <property type="term" value="C:membrane"/>
    <property type="evidence" value="ECO:0007669"/>
    <property type="project" value="TreeGrafter"/>
</dbReference>
<dbReference type="Pfam" id="PF12697">
    <property type="entry name" value="Abhydrolase_6"/>
    <property type="match status" value="1"/>
</dbReference>
<dbReference type="InterPro" id="IPR050266">
    <property type="entry name" value="AB_hydrolase_sf"/>
</dbReference>
<sequence>MINFYLFLILATMTAIIAKAGINSRQEPSAKGVERHMTSTPRYIGRQGTDFQQTEGVAYSADGTPIGFVKLGSGPSLIIVHGSLSTGREWLPVAAAIADRFTCYLMDRRGRGLSGDSGEYSLEKELDDIKAILDLAGSSPYLLGHSYGAICALEAANRFSVSKLVLYEPPIPVHSPVLGPELNDCLSAAERNQLDEALAIGLRGLLKMSEREVAALRRMPMWAEMTALTPTWIRELEVLKRLEFGVARFVTIVSPTLLLIGTVNPPHHIEASRVLEQILPRARLVELVGHSHQGHLTATAKFAHAVAKFLSESY</sequence>
<gene>
    <name evidence="3" type="ORF">PITCH_A300020</name>
</gene>
<dbReference type="PANTHER" id="PTHR43798">
    <property type="entry name" value="MONOACYLGLYCEROL LIPASE"/>
    <property type="match status" value="1"/>
</dbReference>
<dbReference type="GO" id="GO:0016787">
    <property type="term" value="F:hydrolase activity"/>
    <property type="evidence" value="ECO:0007669"/>
    <property type="project" value="UniProtKB-KW"/>
</dbReference>
<dbReference type="EMBL" id="OJIN01000171">
    <property type="protein sequence ID" value="SPD74717.1"/>
    <property type="molecule type" value="Genomic_DNA"/>
</dbReference>
<dbReference type="Gene3D" id="3.40.50.1820">
    <property type="entry name" value="alpha/beta hydrolase"/>
    <property type="match status" value="1"/>
</dbReference>
<proteinExistence type="predicted"/>
<dbReference type="InterPro" id="IPR029058">
    <property type="entry name" value="AB_hydrolase_fold"/>
</dbReference>
<evidence type="ECO:0000313" key="3">
    <source>
        <dbReference type="EMBL" id="SPD74717.1"/>
    </source>
</evidence>
<accession>A0A445MYZ9</accession>
<dbReference type="AlphaFoldDB" id="A0A445MYZ9"/>
<keyword evidence="1 3" id="KW-0378">Hydrolase</keyword>
<evidence type="ECO:0000256" key="1">
    <source>
        <dbReference type="ARBA" id="ARBA00022801"/>
    </source>
</evidence>
<dbReference type="PANTHER" id="PTHR43798:SF31">
    <property type="entry name" value="AB HYDROLASE SUPERFAMILY PROTEIN YCLE"/>
    <property type="match status" value="1"/>
</dbReference>
<dbReference type="InterPro" id="IPR000073">
    <property type="entry name" value="AB_hydrolase_1"/>
</dbReference>
<reference evidence="3" key="1">
    <citation type="submission" date="2018-01" db="EMBL/GenBank/DDBJ databases">
        <authorList>
            <person name="Regsiter A."/>
            <person name="William W."/>
        </authorList>
    </citation>
    <scope>NUCLEOTIDE SEQUENCE</scope>
    <source>
        <strain evidence="3">TRIP AH-1</strain>
    </source>
</reference>
<dbReference type="SUPFAM" id="SSF53474">
    <property type="entry name" value="alpha/beta-Hydrolases"/>
    <property type="match status" value="1"/>
</dbReference>
<evidence type="ECO:0000259" key="2">
    <source>
        <dbReference type="Pfam" id="PF12697"/>
    </source>
</evidence>